<organism evidence="1 4">
    <name type="scientific">Roseburia intestinalis</name>
    <dbReference type="NCBI Taxonomy" id="166486"/>
    <lineage>
        <taxon>Bacteria</taxon>
        <taxon>Bacillati</taxon>
        <taxon>Bacillota</taxon>
        <taxon>Clostridia</taxon>
        <taxon>Lachnospirales</taxon>
        <taxon>Lachnospiraceae</taxon>
        <taxon>Roseburia</taxon>
    </lineage>
</organism>
<sequence length="110" mass="12047">MPSDGAIYVDGEQKVNYISTREALRILDGFGNNSASVMIGKSDYILIYDASRKLIIDGEAYLPSGYLVMKSCNGLQAIDEEDIADVIGALKSRMTMLALGKYRIQAYQLG</sequence>
<evidence type="ECO:0000313" key="3">
    <source>
        <dbReference type="Proteomes" id="UP000284051"/>
    </source>
</evidence>
<dbReference type="EMBL" id="WNAJ01000015">
    <property type="protein sequence ID" value="MTR85878.1"/>
    <property type="molecule type" value="Genomic_DNA"/>
</dbReference>
<accession>A0A3R6IVX5</accession>
<dbReference type="EMBL" id="QRID01000030">
    <property type="protein sequence ID" value="RHG24616.1"/>
    <property type="molecule type" value="Genomic_DNA"/>
</dbReference>
<dbReference type="Proteomes" id="UP000284051">
    <property type="component" value="Unassembled WGS sequence"/>
</dbReference>
<reference evidence="1 4" key="2">
    <citation type="journal article" date="2019" name="Nat. Med.">
        <title>A library of human gut bacterial isolates paired with longitudinal multiomics data enables mechanistic microbiome research.</title>
        <authorList>
            <person name="Poyet M."/>
            <person name="Groussin M."/>
            <person name="Gibbons S.M."/>
            <person name="Avila-Pacheco J."/>
            <person name="Jiang X."/>
            <person name="Kearney S.M."/>
            <person name="Perrotta A.R."/>
            <person name="Berdy B."/>
            <person name="Zhao S."/>
            <person name="Lieberman T.D."/>
            <person name="Swanson P.K."/>
            <person name="Smith M."/>
            <person name="Roesemann S."/>
            <person name="Alexander J.E."/>
            <person name="Rich S.A."/>
            <person name="Livny J."/>
            <person name="Vlamakis H."/>
            <person name="Clish C."/>
            <person name="Bullock K."/>
            <person name="Deik A."/>
            <person name="Scott J."/>
            <person name="Pierce K.A."/>
            <person name="Xavier R.J."/>
            <person name="Alm E.J."/>
        </authorList>
    </citation>
    <scope>NUCLEOTIDE SEQUENCE [LARGE SCALE GENOMIC DNA]</scope>
    <source>
        <strain evidence="1 4">BIOML-A1</strain>
    </source>
</reference>
<protein>
    <submittedName>
        <fullName evidence="1">Uncharacterized protein</fullName>
    </submittedName>
</protein>
<gene>
    <name evidence="2" type="ORF">DW264_17945</name>
    <name evidence="1" type="ORF">GMD50_12610</name>
</gene>
<evidence type="ECO:0000313" key="4">
    <source>
        <dbReference type="Proteomes" id="UP000478483"/>
    </source>
</evidence>
<dbReference type="RefSeq" id="WP_118412184.1">
    <property type="nucleotide sequence ID" value="NZ_JBGKEX010000002.1"/>
</dbReference>
<comment type="caution">
    <text evidence="1">The sequence shown here is derived from an EMBL/GenBank/DDBJ whole genome shotgun (WGS) entry which is preliminary data.</text>
</comment>
<evidence type="ECO:0000313" key="1">
    <source>
        <dbReference type="EMBL" id="MTR85878.1"/>
    </source>
</evidence>
<name>A0A3R6IVX5_9FIRM</name>
<proteinExistence type="predicted"/>
<dbReference type="AlphaFoldDB" id="A0A3R6IVX5"/>
<dbReference type="Proteomes" id="UP000478483">
    <property type="component" value="Unassembled WGS sequence"/>
</dbReference>
<evidence type="ECO:0000313" key="2">
    <source>
        <dbReference type="EMBL" id="RHG24616.1"/>
    </source>
</evidence>
<reference evidence="2 3" key="1">
    <citation type="submission" date="2018-08" db="EMBL/GenBank/DDBJ databases">
        <title>A genome reference for cultivated species of the human gut microbiota.</title>
        <authorList>
            <person name="Zou Y."/>
            <person name="Xue W."/>
            <person name="Luo G."/>
        </authorList>
    </citation>
    <scope>NUCLEOTIDE SEQUENCE [LARGE SCALE GENOMIC DNA]</scope>
    <source>
        <strain evidence="2 3">AM22-21LB</strain>
    </source>
</reference>